<dbReference type="GO" id="GO:0005856">
    <property type="term" value="C:cytoskeleton"/>
    <property type="evidence" value="ECO:0007669"/>
    <property type="project" value="TreeGrafter"/>
</dbReference>
<dbReference type="Proteomes" id="UP000277204">
    <property type="component" value="Unassembled WGS sequence"/>
</dbReference>
<reference evidence="3 4" key="1">
    <citation type="submission" date="2018-11" db="EMBL/GenBank/DDBJ databases">
        <authorList>
            <consortium name="Pathogen Informatics"/>
        </authorList>
    </citation>
    <scope>NUCLEOTIDE SEQUENCE [LARGE SCALE GENOMIC DNA]</scope>
    <source>
        <strain evidence="3 4">Zambia</strain>
    </source>
</reference>
<dbReference type="PANTHER" id="PTHR10672:SF3">
    <property type="entry name" value="PROTEIN HU-LI TAI SHAO"/>
    <property type="match status" value="1"/>
</dbReference>
<accession>A0A183LES2</accession>
<evidence type="ECO:0000313" key="3">
    <source>
        <dbReference type="EMBL" id="VDO54486.1"/>
    </source>
</evidence>
<dbReference type="InterPro" id="IPR001303">
    <property type="entry name" value="Aldolase_II/adducin_N"/>
</dbReference>
<protein>
    <submittedName>
        <fullName evidence="3">Uncharacterized protein</fullName>
    </submittedName>
</protein>
<evidence type="ECO:0000256" key="1">
    <source>
        <dbReference type="ARBA" id="ARBA00006274"/>
    </source>
</evidence>
<sequence length="915" mass="100344">MPDSNVAKGVVLSDKPDKFIDKIEYQKSLMRPACIKEDVNLMIQRQRVSGILKSDAFRRELEEVIRSQCQSGDYPGMSTSLLSLQHISDLFNSAPSGKPLGGGHRNGVIPINDLRGGDATVYSRRERSLRCKLASVYRLIDLFGWNSSIYNHVTVCVSRNHEHYLVNPFGLLYHEITASSLIKVDSKALQQQLLSTLFTRPENKRSVYDAVTDISEAYLVDGSNPFIPESERNICNVSGSQQENPVPNAHKVVAIRDDQEPDPEDEARSSELNEALLVLSSSENKFQPEQNYGPRDISRESYGDSYSENNCSDTMNPIIPNVTQNHCETEIYIKSAYPISDDNISVMGSQNNACNFDEIFYKNEENISTKSNYSQKSNLILLDDKFRNDPLSTDEIRNGFESQILDPGSTILGVNQVTWALHSAVHSARADIRCIIHLDTPSTVAISCMKSGLLPLCNEAMILGEVAYYTPSGGLSCRTNADANGDFGDIKDWAAECATVSEALGPTARILFLRSLGLLALGETIEEAWHYATNAIVACDTQASIFIDSICLLLASVSAENLILPTDKLKQKTYETWRTAGLGGLSGPEAALAMRLSSPNKSSTSEAGQHSVTNGFISDGSNVESNSARPWRLGELEFEAMMRHLDNAGCRTGHLYRQEAMASPHRSRRSKVVNGHGGAGRQDDDIQVPPSASSVTATMAYYYDDGVLSGDETETPRPSTLRREFSEKQWFNTPNKYTKEIIEPAPGHQPVPHWVCEREAAVHNAVCNGALPPPAPFHPLTHGAVPLGSTGGPATGTSSVMSPYNVFAPQGSNPKEYREQQKKVKAKYYHDTNTAGPQSRLLDGLTWDEARRVRDEGLVKVLGPRAAALVAGGVTSEMPVAAASKAIIQRDIRNAAVIYDVSNLCVCTFSTFCQF</sequence>
<dbReference type="SUPFAM" id="SSF53639">
    <property type="entry name" value="AraD/HMP-PK domain-like"/>
    <property type="match status" value="2"/>
</dbReference>
<comment type="similarity">
    <text evidence="1">Belongs to the aldolase class II family. Adducin subfamily.</text>
</comment>
<gene>
    <name evidence="3" type="ORF">SMRZ_LOCUS2297</name>
</gene>
<dbReference type="GO" id="GO:0051015">
    <property type="term" value="F:actin filament binding"/>
    <property type="evidence" value="ECO:0007669"/>
    <property type="project" value="TreeGrafter"/>
</dbReference>
<keyword evidence="4" id="KW-1185">Reference proteome</keyword>
<feature type="region of interest" description="Disordered" evidence="2">
    <location>
        <begin position="599"/>
        <end position="619"/>
    </location>
</feature>
<dbReference type="InterPro" id="IPR036409">
    <property type="entry name" value="Aldolase_II/adducin_N_sf"/>
</dbReference>
<dbReference type="GO" id="GO:0005886">
    <property type="term" value="C:plasma membrane"/>
    <property type="evidence" value="ECO:0007669"/>
    <property type="project" value="UniProtKB-SubCell"/>
</dbReference>
<dbReference type="AlphaFoldDB" id="A0A183LES2"/>
<dbReference type="GO" id="GO:0014069">
    <property type="term" value="C:postsynaptic density"/>
    <property type="evidence" value="ECO:0007669"/>
    <property type="project" value="TreeGrafter"/>
</dbReference>
<feature type="region of interest" description="Disordered" evidence="2">
    <location>
        <begin position="279"/>
        <end position="308"/>
    </location>
</feature>
<feature type="compositionally biased region" description="Polar residues" evidence="2">
    <location>
        <begin position="279"/>
        <end position="290"/>
    </location>
</feature>
<dbReference type="EMBL" id="UZAI01000574">
    <property type="protein sequence ID" value="VDO54486.1"/>
    <property type="molecule type" value="Genomic_DNA"/>
</dbReference>
<name>A0A183LES2_9TREM</name>
<dbReference type="Gene3D" id="3.40.225.10">
    <property type="entry name" value="Class II aldolase/adducin N-terminal domain"/>
    <property type="match status" value="2"/>
</dbReference>
<dbReference type="STRING" id="48269.A0A183LES2"/>
<dbReference type="InterPro" id="IPR051017">
    <property type="entry name" value="Aldolase-II_Adducin_sf"/>
</dbReference>
<feature type="region of interest" description="Disordered" evidence="2">
    <location>
        <begin position="659"/>
        <end position="690"/>
    </location>
</feature>
<dbReference type="PANTHER" id="PTHR10672">
    <property type="entry name" value="ADDUCIN"/>
    <property type="match status" value="1"/>
</dbReference>
<evidence type="ECO:0000256" key="2">
    <source>
        <dbReference type="SAM" id="MobiDB-lite"/>
    </source>
</evidence>
<proteinExistence type="inferred from homology"/>
<organism evidence="3 4">
    <name type="scientific">Schistosoma margrebowiei</name>
    <dbReference type="NCBI Taxonomy" id="48269"/>
    <lineage>
        <taxon>Eukaryota</taxon>
        <taxon>Metazoa</taxon>
        <taxon>Spiralia</taxon>
        <taxon>Lophotrochozoa</taxon>
        <taxon>Platyhelminthes</taxon>
        <taxon>Trematoda</taxon>
        <taxon>Digenea</taxon>
        <taxon>Strigeidida</taxon>
        <taxon>Schistosomatoidea</taxon>
        <taxon>Schistosomatidae</taxon>
        <taxon>Schistosoma</taxon>
    </lineage>
</organism>
<evidence type="ECO:0000313" key="4">
    <source>
        <dbReference type="Proteomes" id="UP000277204"/>
    </source>
</evidence>
<dbReference type="Pfam" id="PF00596">
    <property type="entry name" value="Aldolase_II"/>
    <property type="match status" value="2"/>
</dbReference>
<dbReference type="SMART" id="SM01007">
    <property type="entry name" value="Aldolase_II"/>
    <property type="match status" value="1"/>
</dbReference>